<dbReference type="Pfam" id="PF01395">
    <property type="entry name" value="PBP_GOBP"/>
    <property type="match status" value="1"/>
</dbReference>
<dbReference type="InterPro" id="IPR036728">
    <property type="entry name" value="PBP_GOBP_sf"/>
</dbReference>
<dbReference type="GO" id="GO:0005549">
    <property type="term" value="F:odorant binding"/>
    <property type="evidence" value="ECO:0007669"/>
    <property type="project" value="InterPro"/>
</dbReference>
<dbReference type="InterPro" id="IPR006170">
    <property type="entry name" value="PBP/GOBP"/>
</dbReference>
<protein>
    <submittedName>
        <fullName evidence="2">(Mediterranean fruit fly) hypothetical protein</fullName>
    </submittedName>
</protein>
<dbReference type="OrthoDB" id="8194670at2759"/>
<accession>A0A811VCC5</accession>
<feature type="signal peptide" evidence="1">
    <location>
        <begin position="1"/>
        <end position="31"/>
    </location>
</feature>
<dbReference type="Gene3D" id="1.10.238.20">
    <property type="entry name" value="Pheromone/general odorant binding protein domain"/>
    <property type="match status" value="1"/>
</dbReference>
<feature type="chain" id="PRO_5032740140" evidence="1">
    <location>
        <begin position="32"/>
        <end position="184"/>
    </location>
</feature>
<dbReference type="CDD" id="cd23992">
    <property type="entry name" value="PBP_GOBP"/>
    <property type="match status" value="1"/>
</dbReference>
<evidence type="ECO:0000313" key="3">
    <source>
        <dbReference type="Proteomes" id="UP000606786"/>
    </source>
</evidence>
<dbReference type="Proteomes" id="UP000606786">
    <property type="component" value="Unassembled WGS sequence"/>
</dbReference>
<keyword evidence="1" id="KW-0732">Signal</keyword>
<dbReference type="AlphaFoldDB" id="A0A811VCC5"/>
<dbReference type="SUPFAM" id="SSF47565">
    <property type="entry name" value="Insect pheromone/odorant-binding proteins"/>
    <property type="match status" value="1"/>
</dbReference>
<dbReference type="SMART" id="SM00708">
    <property type="entry name" value="PhBP"/>
    <property type="match status" value="1"/>
</dbReference>
<gene>
    <name evidence="2" type="ORF">CCAP1982_LOCUS20761</name>
</gene>
<dbReference type="EMBL" id="CAJHJT010000056">
    <property type="protein sequence ID" value="CAD7012654.1"/>
    <property type="molecule type" value="Genomic_DNA"/>
</dbReference>
<comment type="caution">
    <text evidence="2">The sequence shown here is derived from an EMBL/GenBank/DDBJ whole genome shotgun (WGS) entry which is preliminary data.</text>
</comment>
<organism evidence="2 3">
    <name type="scientific">Ceratitis capitata</name>
    <name type="common">Mediterranean fruit fly</name>
    <name type="synonym">Tephritis capitata</name>
    <dbReference type="NCBI Taxonomy" id="7213"/>
    <lineage>
        <taxon>Eukaryota</taxon>
        <taxon>Metazoa</taxon>
        <taxon>Ecdysozoa</taxon>
        <taxon>Arthropoda</taxon>
        <taxon>Hexapoda</taxon>
        <taxon>Insecta</taxon>
        <taxon>Pterygota</taxon>
        <taxon>Neoptera</taxon>
        <taxon>Endopterygota</taxon>
        <taxon>Diptera</taxon>
        <taxon>Brachycera</taxon>
        <taxon>Muscomorpha</taxon>
        <taxon>Tephritoidea</taxon>
        <taxon>Tephritidae</taxon>
        <taxon>Ceratitis</taxon>
        <taxon>Ceratitis</taxon>
    </lineage>
</organism>
<evidence type="ECO:0000313" key="2">
    <source>
        <dbReference type="EMBL" id="CAD7012654.1"/>
    </source>
</evidence>
<keyword evidence="3" id="KW-1185">Reference proteome</keyword>
<proteinExistence type="predicted"/>
<sequence>MHSCCRKPPVLTLSAQTAILWLLQRHVCVHCIGVNSSCVFEPTNRRPTNGWMDLRTADSVSAPQCDLRVEMRKFFSYCQFEANVTETQLNKFIDNGMLASEAKSNIRCLVKCTMERYGLIRNGTYDTERAIRDFASKVPKRKGLEEDVKEAVNKCKAEKGADDCDRAFKITMCIKEFKTRFPEV</sequence>
<name>A0A811VCC5_CERCA</name>
<reference evidence="2" key="1">
    <citation type="submission" date="2020-11" db="EMBL/GenBank/DDBJ databases">
        <authorList>
            <person name="Whitehead M."/>
        </authorList>
    </citation>
    <scope>NUCLEOTIDE SEQUENCE</scope>
    <source>
        <strain evidence="2">EGII</strain>
    </source>
</reference>
<evidence type="ECO:0000256" key="1">
    <source>
        <dbReference type="SAM" id="SignalP"/>
    </source>
</evidence>